<keyword evidence="2" id="KW-1185">Reference proteome</keyword>
<protein>
    <submittedName>
        <fullName evidence="1">Unnamed protein product</fullName>
    </submittedName>
</protein>
<dbReference type="Proteomes" id="UP001165121">
    <property type="component" value="Unassembled WGS sequence"/>
</dbReference>
<name>A0A9W6XNK0_9STRA</name>
<organism evidence="1 2">
    <name type="scientific">Phytophthora fragariaefolia</name>
    <dbReference type="NCBI Taxonomy" id="1490495"/>
    <lineage>
        <taxon>Eukaryota</taxon>
        <taxon>Sar</taxon>
        <taxon>Stramenopiles</taxon>
        <taxon>Oomycota</taxon>
        <taxon>Peronosporomycetes</taxon>
        <taxon>Peronosporales</taxon>
        <taxon>Peronosporaceae</taxon>
        <taxon>Phytophthora</taxon>
    </lineage>
</organism>
<dbReference type="EMBL" id="BSXT01001448">
    <property type="protein sequence ID" value="GMF42474.1"/>
    <property type="molecule type" value="Genomic_DNA"/>
</dbReference>
<accession>A0A9W6XNK0</accession>
<dbReference type="AlphaFoldDB" id="A0A9W6XNK0"/>
<dbReference type="OrthoDB" id="121133at2759"/>
<proteinExistence type="predicted"/>
<comment type="caution">
    <text evidence="1">The sequence shown here is derived from an EMBL/GenBank/DDBJ whole genome shotgun (WGS) entry which is preliminary data.</text>
</comment>
<evidence type="ECO:0000313" key="2">
    <source>
        <dbReference type="Proteomes" id="UP001165121"/>
    </source>
</evidence>
<reference evidence="1" key="1">
    <citation type="submission" date="2023-04" db="EMBL/GenBank/DDBJ databases">
        <title>Phytophthora fragariaefolia NBRC 109709.</title>
        <authorList>
            <person name="Ichikawa N."/>
            <person name="Sato H."/>
            <person name="Tonouchi N."/>
        </authorList>
    </citation>
    <scope>NUCLEOTIDE SEQUENCE</scope>
    <source>
        <strain evidence="1">NBRC 109709</strain>
    </source>
</reference>
<evidence type="ECO:0000313" key="1">
    <source>
        <dbReference type="EMBL" id="GMF42474.1"/>
    </source>
</evidence>
<gene>
    <name evidence="1" type="ORF">Pfra01_001391800</name>
</gene>
<sequence>MNVPREVSNLKDCRLSAEASAHDILSAMRGILTSRCPERPYNGLKKALAAEAEVPGKVTFAVFNDVLGDFGLALSLDHRSTLSSLFDSEMVGRISIEGTFFHCEIQLQYSHDTEFFVDFFIKLCGDAEAYEQVKTPQVPSPAPEPRPTPVEDPDPIVFTVKLSSCLDAKLVTYRCHCVLHGEFLANSTSCSTASISNCIPCTSRRFSIEDELARHEKIPCAKPTGRLGNAVHREGQTLLL</sequence>